<dbReference type="InterPro" id="IPR018616">
    <property type="entry name" value="GUCD1"/>
</dbReference>
<dbReference type="Proteomes" id="UP000318582">
    <property type="component" value="Unassembled WGS sequence"/>
</dbReference>
<dbReference type="AlphaFoldDB" id="A0A507EBT6"/>
<protein>
    <recommendedName>
        <fullName evidence="4">Guanylyl cyclase</fullName>
    </recommendedName>
</protein>
<keyword evidence="3" id="KW-1185">Reference proteome</keyword>
<comment type="caution">
    <text evidence="2">The sequence shown here is derived from an EMBL/GenBank/DDBJ whole genome shotgun (WGS) entry which is preliminary data.</text>
</comment>
<evidence type="ECO:0000256" key="1">
    <source>
        <dbReference type="SAM" id="MobiDB-lite"/>
    </source>
</evidence>
<sequence>MSLVDHIPHRRQLSNWDCGLACVSMVLASLHHPHTLLGLRGSNAVRDGVWTIDLAYLLRKYGIDDFTYYTSYIGVNQQYNRTQFYSATISHDRSRVHSLFAGAHDNNVRVVAWTLPIDDMIRFLDSNRYAIIILVDLNLLHCRNCKKARARKSYQGVKKTDSNMVLCGSEREKQTQAAWSWWWWPWAKSNDVAPASALPMSKSSLTPPLASPSSRTPSHYHTHFSHHMPPPQPSCLSSLFSCFFSPPPSSSPYSSSLSSSTPLSSSSHTNKHSRSSKSLAASFVGHYILLVGYDPDSDRFTYRDPGTDHEMCTVDADALHEARRAPGTDCDVIVVRVR</sequence>
<dbReference type="PANTHER" id="PTHR31400:SF1">
    <property type="entry name" value="PROTEIN GUCD1"/>
    <property type="match status" value="1"/>
</dbReference>
<organism evidence="2 3">
    <name type="scientific">Powellomyces hirtus</name>
    <dbReference type="NCBI Taxonomy" id="109895"/>
    <lineage>
        <taxon>Eukaryota</taxon>
        <taxon>Fungi</taxon>
        <taxon>Fungi incertae sedis</taxon>
        <taxon>Chytridiomycota</taxon>
        <taxon>Chytridiomycota incertae sedis</taxon>
        <taxon>Chytridiomycetes</taxon>
        <taxon>Spizellomycetales</taxon>
        <taxon>Powellomycetaceae</taxon>
        <taxon>Powellomyces</taxon>
    </lineage>
</organism>
<evidence type="ECO:0008006" key="4">
    <source>
        <dbReference type="Google" id="ProtNLM"/>
    </source>
</evidence>
<accession>A0A507EBT6</accession>
<dbReference type="EMBL" id="QEAQ01000012">
    <property type="protein sequence ID" value="TPX60797.1"/>
    <property type="molecule type" value="Genomic_DNA"/>
</dbReference>
<reference evidence="2 3" key="1">
    <citation type="journal article" date="2019" name="Sci. Rep.">
        <title>Comparative genomics of chytrid fungi reveal insights into the obligate biotrophic and pathogenic lifestyle of Synchytrium endobioticum.</title>
        <authorList>
            <person name="van de Vossenberg B.T.L.H."/>
            <person name="Warris S."/>
            <person name="Nguyen H.D.T."/>
            <person name="van Gent-Pelzer M.P.E."/>
            <person name="Joly D.L."/>
            <person name="van de Geest H.C."/>
            <person name="Bonants P.J.M."/>
            <person name="Smith D.S."/>
            <person name="Levesque C.A."/>
            <person name="van der Lee T.A.J."/>
        </authorList>
    </citation>
    <scope>NUCLEOTIDE SEQUENCE [LARGE SCALE GENOMIC DNA]</scope>
    <source>
        <strain evidence="2 3">CBS 809.83</strain>
    </source>
</reference>
<dbReference type="PANTHER" id="PTHR31400">
    <property type="entry name" value="GUANYLYL CYCLASE DOMAIN CONTAINING PROTEIN 1 GUCD1"/>
    <property type="match status" value="1"/>
</dbReference>
<feature type="region of interest" description="Disordered" evidence="1">
    <location>
        <begin position="204"/>
        <end position="225"/>
    </location>
</feature>
<dbReference type="Pfam" id="PF09778">
    <property type="entry name" value="Guanylate_cyc_2"/>
    <property type="match status" value="2"/>
</dbReference>
<evidence type="ECO:0000313" key="2">
    <source>
        <dbReference type="EMBL" id="TPX60797.1"/>
    </source>
</evidence>
<feature type="compositionally biased region" description="Low complexity" evidence="1">
    <location>
        <begin position="204"/>
        <end position="217"/>
    </location>
</feature>
<name>A0A507EBT6_9FUNG</name>
<evidence type="ECO:0000313" key="3">
    <source>
        <dbReference type="Proteomes" id="UP000318582"/>
    </source>
</evidence>
<proteinExistence type="predicted"/>
<gene>
    <name evidence="2" type="ORF">PhCBS80983_g01522</name>
</gene>